<evidence type="ECO:0000313" key="1">
    <source>
        <dbReference type="EMBL" id="OQX07155.1"/>
    </source>
</evidence>
<dbReference type="Pfam" id="PF11848">
    <property type="entry name" value="DUF3368"/>
    <property type="match status" value="1"/>
</dbReference>
<evidence type="ECO:0000313" key="2">
    <source>
        <dbReference type="Proteomes" id="UP000192491"/>
    </source>
</evidence>
<dbReference type="AlphaFoldDB" id="A0A1Y1QJF9"/>
<dbReference type="PANTHER" id="PTHR39550:SF1">
    <property type="entry name" value="SLL0658 PROTEIN"/>
    <property type="match status" value="1"/>
</dbReference>
<gene>
    <name evidence="1" type="ORF">BWK73_28810</name>
</gene>
<proteinExistence type="predicted"/>
<comment type="caution">
    <text evidence="1">The sequence shown here is derived from an EMBL/GenBank/DDBJ whole genome shotgun (WGS) entry which is preliminary data.</text>
</comment>
<sequence length="166" mass="17998">MTSTKRVVINASPLITLCRSQLHVLLPQLFDAVYVPDAVWQEVVNGGKDDAAARIVPTLDWLQRLPPVEVALDIQRWNLGAGESAVMHHARELTADRAILDDAAARRCARSINVAMTGTCGVIVLAKRRGLLLKAEPAFRQLQAAGLWLSEELIAALLQEAGEASS</sequence>
<dbReference type="EMBL" id="MTEJ01000219">
    <property type="protein sequence ID" value="OQX07155.1"/>
    <property type="molecule type" value="Genomic_DNA"/>
</dbReference>
<dbReference type="InterPro" id="IPR021799">
    <property type="entry name" value="PIN-like_prokaryotic"/>
</dbReference>
<reference evidence="1 2" key="1">
    <citation type="submission" date="2017-01" db="EMBL/GenBank/DDBJ databases">
        <title>Novel large sulfur bacteria in the metagenomes of groundwater-fed chemosynthetic microbial mats in the Lake Huron basin.</title>
        <authorList>
            <person name="Sharrar A.M."/>
            <person name="Flood B.E."/>
            <person name="Bailey J.V."/>
            <person name="Jones D.S."/>
            <person name="Biddanda B."/>
            <person name="Ruberg S.A."/>
            <person name="Marcus D.N."/>
            <person name="Dick G.J."/>
        </authorList>
    </citation>
    <scope>NUCLEOTIDE SEQUENCE [LARGE SCALE GENOMIC DNA]</scope>
    <source>
        <strain evidence="1">A8</strain>
    </source>
</reference>
<accession>A0A1Y1QJF9</accession>
<protein>
    <recommendedName>
        <fullName evidence="3">DUF3368 domain-containing protein</fullName>
    </recommendedName>
</protein>
<dbReference type="Proteomes" id="UP000192491">
    <property type="component" value="Unassembled WGS sequence"/>
</dbReference>
<organism evidence="1 2">
    <name type="scientific">Thiothrix lacustris</name>
    <dbReference type="NCBI Taxonomy" id="525917"/>
    <lineage>
        <taxon>Bacteria</taxon>
        <taxon>Pseudomonadati</taxon>
        <taxon>Pseudomonadota</taxon>
        <taxon>Gammaproteobacteria</taxon>
        <taxon>Thiotrichales</taxon>
        <taxon>Thiotrichaceae</taxon>
        <taxon>Thiothrix</taxon>
    </lineage>
</organism>
<evidence type="ECO:0008006" key="3">
    <source>
        <dbReference type="Google" id="ProtNLM"/>
    </source>
</evidence>
<dbReference type="PANTHER" id="PTHR39550">
    <property type="entry name" value="SLL0658 PROTEIN"/>
    <property type="match status" value="1"/>
</dbReference>
<name>A0A1Y1QJF9_9GAMM</name>